<keyword evidence="1" id="KW-0812">Transmembrane</keyword>
<accession>A0AAX3BF61</accession>
<keyword evidence="4" id="KW-1185">Reference proteome</keyword>
<reference evidence="3" key="1">
    <citation type="submission" date="2021-04" db="EMBL/GenBank/DDBJ databases">
        <authorList>
            <person name="Postec A."/>
        </authorList>
    </citation>
    <scope>NUCLEOTIDE SEQUENCE</scope>
    <source>
        <strain evidence="3">F1F22</strain>
    </source>
</reference>
<reference evidence="3" key="2">
    <citation type="submission" date="2022-06" db="EMBL/GenBank/DDBJ databases">
        <title>Thermospira aquatica gen. nov., sp. nov.</title>
        <authorList>
            <person name="Ben Ali Gam Z."/>
            <person name="Labat M."/>
        </authorList>
    </citation>
    <scope>NUCLEOTIDE SEQUENCE</scope>
    <source>
        <strain evidence="3">F1F22</strain>
    </source>
</reference>
<keyword evidence="1" id="KW-1133">Transmembrane helix</keyword>
<protein>
    <recommendedName>
        <fullName evidence="2">GAF domain-containing protein</fullName>
    </recommendedName>
</protein>
<dbReference type="RefSeq" id="WP_271435909.1">
    <property type="nucleotide sequence ID" value="NZ_CP073355.1"/>
</dbReference>
<evidence type="ECO:0000313" key="3">
    <source>
        <dbReference type="EMBL" id="URA10780.1"/>
    </source>
</evidence>
<sequence>MKKIFDFLLTLLLTIIVALWVYRLSITYQALPKGENLAYIYFIVELWIFTFFLIASGIVVLWTWNTEKQKTENSQELAKEVKRLSLLLDRKDFQIQRGKTDELDIRKLEMFLRPLRSSTTAEWATHVIEECFVLCGARRISVFIKRGENLLLEKSMGLPDAKVGQKVAPEDLAFRMFQKQKRLFVTEIETHPEIGRPNRMGYASHSFLIIPITTYQQEALGVINLTEKENAGTFTQTELDMVCHLITIASYRLKTLLEQEEKL</sequence>
<dbReference type="EMBL" id="CP073355">
    <property type="protein sequence ID" value="URA10780.1"/>
    <property type="molecule type" value="Genomic_DNA"/>
</dbReference>
<dbReference type="Gene3D" id="3.30.450.40">
    <property type="match status" value="1"/>
</dbReference>
<dbReference type="InterPro" id="IPR003018">
    <property type="entry name" value="GAF"/>
</dbReference>
<evidence type="ECO:0000313" key="4">
    <source>
        <dbReference type="Proteomes" id="UP001056539"/>
    </source>
</evidence>
<name>A0AAX3BF61_9SPIR</name>
<proteinExistence type="predicted"/>
<evidence type="ECO:0000259" key="2">
    <source>
        <dbReference type="Pfam" id="PF01590"/>
    </source>
</evidence>
<dbReference type="KEGG" id="taqu:KDW03_02965"/>
<evidence type="ECO:0000256" key="1">
    <source>
        <dbReference type="SAM" id="Phobius"/>
    </source>
</evidence>
<dbReference type="Proteomes" id="UP001056539">
    <property type="component" value="Chromosome"/>
</dbReference>
<feature type="domain" description="GAF" evidence="2">
    <location>
        <begin position="126"/>
        <end position="246"/>
    </location>
</feature>
<dbReference type="InterPro" id="IPR029016">
    <property type="entry name" value="GAF-like_dom_sf"/>
</dbReference>
<gene>
    <name evidence="3" type="ORF">KDW03_02965</name>
</gene>
<feature type="transmembrane region" description="Helical" evidence="1">
    <location>
        <begin position="39"/>
        <end position="64"/>
    </location>
</feature>
<dbReference type="Pfam" id="PF01590">
    <property type="entry name" value="GAF"/>
    <property type="match status" value="1"/>
</dbReference>
<keyword evidence="1" id="KW-0472">Membrane</keyword>
<dbReference type="SUPFAM" id="SSF55781">
    <property type="entry name" value="GAF domain-like"/>
    <property type="match status" value="1"/>
</dbReference>
<organism evidence="3 4">
    <name type="scientific">Thermospira aquatica</name>
    <dbReference type="NCBI Taxonomy" id="2828656"/>
    <lineage>
        <taxon>Bacteria</taxon>
        <taxon>Pseudomonadati</taxon>
        <taxon>Spirochaetota</taxon>
        <taxon>Spirochaetia</taxon>
        <taxon>Brevinematales</taxon>
        <taxon>Thermospiraceae</taxon>
        <taxon>Thermospira</taxon>
    </lineage>
</organism>
<dbReference type="AlphaFoldDB" id="A0AAX3BF61"/>